<evidence type="ECO:0000256" key="1">
    <source>
        <dbReference type="SAM" id="MobiDB-lite"/>
    </source>
</evidence>
<evidence type="ECO:0008006" key="4">
    <source>
        <dbReference type="Google" id="ProtNLM"/>
    </source>
</evidence>
<accession>A0A7W7WNP3</accession>
<dbReference type="RefSeq" id="WP_184533965.1">
    <property type="nucleotide sequence ID" value="NZ_JACHJW010000001.1"/>
</dbReference>
<organism evidence="2 3">
    <name type="scientific">Micromonospora polyrhachis</name>
    <dbReference type="NCBI Taxonomy" id="1282883"/>
    <lineage>
        <taxon>Bacteria</taxon>
        <taxon>Bacillati</taxon>
        <taxon>Actinomycetota</taxon>
        <taxon>Actinomycetes</taxon>
        <taxon>Micromonosporales</taxon>
        <taxon>Micromonosporaceae</taxon>
        <taxon>Micromonospora</taxon>
    </lineage>
</organism>
<feature type="region of interest" description="Disordered" evidence="1">
    <location>
        <begin position="1"/>
        <end position="21"/>
    </location>
</feature>
<evidence type="ECO:0000313" key="2">
    <source>
        <dbReference type="EMBL" id="MBB4957769.1"/>
    </source>
</evidence>
<comment type="caution">
    <text evidence="2">The sequence shown here is derived from an EMBL/GenBank/DDBJ whole genome shotgun (WGS) entry which is preliminary data.</text>
</comment>
<reference evidence="2 3" key="1">
    <citation type="submission" date="2020-08" db="EMBL/GenBank/DDBJ databases">
        <title>Sequencing the genomes of 1000 actinobacteria strains.</title>
        <authorList>
            <person name="Klenk H.-P."/>
        </authorList>
    </citation>
    <scope>NUCLEOTIDE SEQUENCE [LARGE SCALE GENOMIC DNA]</scope>
    <source>
        <strain evidence="2 3">DSM 45886</strain>
    </source>
</reference>
<name>A0A7W7WNP3_9ACTN</name>
<sequence>MTDSPPSRKRGRRTKSERLKLLSPDAGANQPLVYLVKESGFRSLSAFAAAINNRASLKYGIQLNHDHNIIRRWINGGACTHPGIVADVLSDAWGMTIPPSVIWPDERNGLSPVSAHLQPCIAEHTLENLGAFLRRDALRASVWADPIPIVTRDELMNPISKWLSSPPIRLPTADQRPRHIDQTTIERIEAATTHFMAVDAAAGGAAVRDAAAGQLRYAVDLANNHLPPDTPTRNRLLTAIATLAGEVGAMAHDAGLDGTAQQYFAYALQTARTADNDHASLVVVRVLAHMAHQMCELKSPRTTLRLTELAAHHMGHAPRGLMQGMLWILRARALALLGPNWMSEINSSISLAFAACETAETETPLRQNMFPHLNSAHLERHATEAYLDLATLDDDHAAHLAAKAEARSLSALATQSQNHTREKAHNLVNLARSRFLLGRPDEACDDGAQALQLARQIPGSTRLAERIHTLSVAAERFPYHPRARDLQQRAIQTLQA</sequence>
<keyword evidence="3" id="KW-1185">Reference proteome</keyword>
<gene>
    <name evidence="2" type="ORF">FHR38_001502</name>
</gene>
<dbReference type="Proteomes" id="UP000578819">
    <property type="component" value="Unassembled WGS sequence"/>
</dbReference>
<proteinExistence type="predicted"/>
<evidence type="ECO:0000313" key="3">
    <source>
        <dbReference type="Proteomes" id="UP000578819"/>
    </source>
</evidence>
<dbReference type="EMBL" id="JACHJW010000001">
    <property type="protein sequence ID" value="MBB4957769.1"/>
    <property type="molecule type" value="Genomic_DNA"/>
</dbReference>
<dbReference type="AlphaFoldDB" id="A0A7W7WNP3"/>
<protein>
    <recommendedName>
        <fullName evidence="4">Tetratricopeptide repeat protein</fullName>
    </recommendedName>
</protein>